<dbReference type="InterPro" id="IPR050535">
    <property type="entry name" value="DNA_Repair-Maintenance_Comp"/>
</dbReference>
<dbReference type="InterPro" id="IPR029052">
    <property type="entry name" value="Metallo-depent_PP-like"/>
</dbReference>
<evidence type="ECO:0000259" key="3">
    <source>
        <dbReference type="Pfam" id="PF00149"/>
    </source>
</evidence>
<feature type="coiled-coil region" evidence="1">
    <location>
        <begin position="394"/>
        <end position="423"/>
    </location>
</feature>
<dbReference type="SUPFAM" id="SSF56300">
    <property type="entry name" value="Metallo-dependent phosphatases"/>
    <property type="match status" value="1"/>
</dbReference>
<evidence type="ECO:0000256" key="2">
    <source>
        <dbReference type="SAM" id="Phobius"/>
    </source>
</evidence>
<dbReference type="AlphaFoldDB" id="A0A8I0AMG8"/>
<organism evidence="4 5">
    <name type="scientific">Coprococcus hominis</name>
    <name type="common">ex Liu et al. 2022</name>
    <dbReference type="NCBI Taxonomy" id="2763039"/>
    <lineage>
        <taxon>Bacteria</taxon>
        <taxon>Bacillati</taxon>
        <taxon>Bacillota</taxon>
        <taxon>Clostridia</taxon>
        <taxon>Lachnospirales</taxon>
        <taxon>Lachnospiraceae</taxon>
        <taxon>Coprococcus</taxon>
    </lineage>
</organism>
<keyword evidence="2" id="KW-0472">Membrane</keyword>
<dbReference type="Proteomes" id="UP000615234">
    <property type="component" value="Unassembled WGS sequence"/>
</dbReference>
<keyword evidence="5" id="KW-1185">Reference proteome</keyword>
<evidence type="ECO:0000313" key="5">
    <source>
        <dbReference type="Proteomes" id="UP000615234"/>
    </source>
</evidence>
<dbReference type="InterPro" id="IPR004843">
    <property type="entry name" value="Calcineurin-like_PHP"/>
</dbReference>
<keyword evidence="1" id="KW-0175">Coiled coil</keyword>
<keyword evidence="2" id="KW-0812">Transmembrane</keyword>
<dbReference type="Pfam" id="PF00149">
    <property type="entry name" value="Metallophos"/>
    <property type="match status" value="1"/>
</dbReference>
<accession>A0A8I0AMG8</accession>
<evidence type="ECO:0000256" key="1">
    <source>
        <dbReference type="SAM" id="Coils"/>
    </source>
</evidence>
<dbReference type="Gene3D" id="3.60.21.10">
    <property type="match status" value="1"/>
</dbReference>
<gene>
    <name evidence="4" type="ORF">H8S09_09515</name>
</gene>
<proteinExistence type="predicted"/>
<feature type="transmembrane region" description="Helical" evidence="2">
    <location>
        <begin position="467"/>
        <end position="489"/>
    </location>
</feature>
<evidence type="ECO:0000313" key="4">
    <source>
        <dbReference type="EMBL" id="MBC5663126.1"/>
    </source>
</evidence>
<dbReference type="RefSeq" id="WP_186847795.1">
    <property type="nucleotide sequence ID" value="NZ_JACOOX010000005.1"/>
</dbReference>
<dbReference type="PANTHER" id="PTHR30337">
    <property type="entry name" value="COMPONENT OF ATP-DEPENDENT DSDNA EXONUCLEASE"/>
    <property type="match status" value="1"/>
</dbReference>
<keyword evidence="2" id="KW-1133">Transmembrane helix</keyword>
<comment type="caution">
    <text evidence="4">The sequence shown here is derived from an EMBL/GenBank/DDBJ whole genome shotgun (WGS) entry which is preliminary data.</text>
</comment>
<protein>
    <submittedName>
        <fullName evidence="4">Metallophosphoesterase</fullName>
    </submittedName>
</protein>
<dbReference type="EMBL" id="JACOOX010000005">
    <property type="protein sequence ID" value="MBC5663126.1"/>
    <property type="molecule type" value="Genomic_DNA"/>
</dbReference>
<feature type="domain" description="Calcineurin-like phosphoesterase" evidence="3">
    <location>
        <begin position="5"/>
        <end position="207"/>
    </location>
</feature>
<dbReference type="GO" id="GO:0016787">
    <property type="term" value="F:hydrolase activity"/>
    <property type="evidence" value="ECO:0007669"/>
    <property type="project" value="InterPro"/>
</dbReference>
<dbReference type="PANTHER" id="PTHR30337:SF8">
    <property type="entry name" value="BLL4141 PROTEIN"/>
    <property type="match status" value="1"/>
</dbReference>
<name>A0A8I0AMG8_9FIRM</name>
<feature type="transmembrane region" description="Helical" evidence="2">
    <location>
        <begin position="501"/>
        <end position="526"/>
    </location>
</feature>
<sequence>MGAIQFIHISDVNIGRKADKLLFGQTCEKDGITTLKQVVSDAGKLQADFVFITGDLFDHPATEEDLAWIDEIFLPLDKTAVIYCQGDHDYMKSDSALTGYSFRSNIYVAGCSEYRNPVPAGSAIYGVKHENATAMIDVIRFPKKNAVLYCAGYYSAGAQMAVLDELTPADDEMTNILLAHAGNHGAIPIDYPTIRKAGFDYIGLGHEASYKNMYNGRICYPGVLEPDNNRETGPHGYVQGKLSDGVVSVRLVPASQKEYKTIRYPVSNYMSDEELADELHRIIAREGEENIYSIYLVRPEKCEKTFHLQEALATYRIAALIGEVYQREDYDEYRKANRGNAFGRLLDKLDADSPIREDGAKLAVDLVIERSKIYTRSSRKMNDRLYEETIRVVLENLKQDMDKLRTSKDIQEYEQAKERLAESPDVLERLNEAWAMERKNKLELLTARNNQAQIVPRHRSKWIRTGIRAAIVPFVIFCIMALFLMPRAYIQMSERMNGTDVVRFLVTSILAIVLCFVIGYVFARLIDQNKADGIRKERADAERLERELAAKGEQLHEVRTGYQLQDTKRREIQSDVNAREDLVAQTIYKLQVMEEAMRMLE</sequence>
<reference evidence="4 5" key="1">
    <citation type="submission" date="2020-08" db="EMBL/GenBank/DDBJ databases">
        <title>Genome public.</title>
        <authorList>
            <person name="Liu C."/>
            <person name="Sun Q."/>
        </authorList>
    </citation>
    <scope>NUCLEOTIDE SEQUENCE [LARGE SCALE GENOMIC DNA]</scope>
    <source>
        <strain evidence="4 5">NSJ-10</strain>
    </source>
</reference>